<dbReference type="PATRIC" id="fig|1441923.3.peg.1734"/>
<protein>
    <submittedName>
        <fullName evidence="1">Uncharacterized protein</fullName>
    </submittedName>
</protein>
<organism evidence="1 2">
    <name type="scientific">Rhodococcus rhodochrous KG-21</name>
    <dbReference type="NCBI Taxonomy" id="1441923"/>
    <lineage>
        <taxon>Bacteria</taxon>
        <taxon>Bacillati</taxon>
        <taxon>Actinomycetota</taxon>
        <taxon>Actinomycetes</taxon>
        <taxon>Mycobacteriales</taxon>
        <taxon>Nocardiaceae</taxon>
        <taxon>Rhodococcus</taxon>
    </lineage>
</organism>
<dbReference type="Proteomes" id="UP000037712">
    <property type="component" value="Unassembled WGS sequence"/>
</dbReference>
<evidence type="ECO:0000313" key="2">
    <source>
        <dbReference type="Proteomes" id="UP000037712"/>
    </source>
</evidence>
<dbReference type="AlphaFoldDB" id="A0A0M9WPK9"/>
<dbReference type="RefSeq" id="WP_054372160.1">
    <property type="nucleotide sequence ID" value="NZ_AZYO01000013.1"/>
</dbReference>
<reference evidence="2" key="2">
    <citation type="submission" date="2015-01" db="EMBL/GenBank/DDBJ databases">
        <title>Draft genome sequence of potential hydrocarbon metabolising strain of Rhodococcus rhodochrous.</title>
        <authorList>
            <person name="Aggarwal R.K."/>
            <person name="Dawar C."/>
        </authorList>
    </citation>
    <scope>NUCLEOTIDE SEQUENCE [LARGE SCALE GENOMIC DNA]</scope>
    <source>
        <strain evidence="2">KG-21</strain>
    </source>
</reference>
<reference evidence="1 2" key="1">
    <citation type="journal article" date="2015" name="Genome Announc.">
        <title>Draft Genome Sequence of Rhodococcus rhodochrous Strain KG-21, a Soil Isolate from Oil Fields of Krishna-Godavari Basin, India.</title>
        <authorList>
            <person name="Dawar C."/>
            <person name="Aggarwal R.K."/>
        </authorList>
    </citation>
    <scope>NUCLEOTIDE SEQUENCE [LARGE SCALE GENOMIC DNA]</scope>
    <source>
        <strain evidence="1 2">KG-21</strain>
    </source>
</reference>
<gene>
    <name evidence="1" type="ORF">Z051_07895</name>
</gene>
<comment type="caution">
    <text evidence="1">The sequence shown here is derived from an EMBL/GenBank/DDBJ whole genome shotgun (WGS) entry which is preliminary data.</text>
</comment>
<accession>A0A0M9WPK9</accession>
<name>A0A0M9WPK9_RHORH</name>
<evidence type="ECO:0000313" key="1">
    <source>
        <dbReference type="EMBL" id="KOS56771.1"/>
    </source>
</evidence>
<proteinExistence type="predicted"/>
<sequence>MNARTPLSPAGLPLRDTRYRTFEQYPEFAAATTWLRDYVRAAIPNPRMSEREYWSVVCLPPHDGSHPTEPLVSVHVGAIEAAALFVEAPAGQARRLGGRVTVAVDDLETAAGANVDVLAATHPELRFRLDGPIVSIGWSGEPAGRAQFAAVPWEPAAAALVGRVMRTGRCRWAAHHCAQLARFALAD</sequence>
<dbReference type="EMBL" id="AZYO01000013">
    <property type="protein sequence ID" value="KOS56771.1"/>
    <property type="molecule type" value="Genomic_DNA"/>
</dbReference>